<proteinExistence type="predicted"/>
<organism evidence="1 2">
    <name type="scientific">Aspergillus pseudoustus</name>
    <dbReference type="NCBI Taxonomy" id="1810923"/>
    <lineage>
        <taxon>Eukaryota</taxon>
        <taxon>Fungi</taxon>
        <taxon>Dikarya</taxon>
        <taxon>Ascomycota</taxon>
        <taxon>Pezizomycotina</taxon>
        <taxon>Eurotiomycetes</taxon>
        <taxon>Eurotiomycetidae</taxon>
        <taxon>Eurotiales</taxon>
        <taxon>Aspergillaceae</taxon>
        <taxon>Aspergillus</taxon>
        <taxon>Aspergillus subgen. Nidulantes</taxon>
    </lineage>
</organism>
<reference evidence="1 2" key="1">
    <citation type="submission" date="2024-07" db="EMBL/GenBank/DDBJ databases">
        <title>Section-level genome sequencing and comparative genomics of Aspergillus sections Usti and Cavernicolus.</title>
        <authorList>
            <consortium name="Lawrence Berkeley National Laboratory"/>
            <person name="Nybo J.L."/>
            <person name="Vesth T.C."/>
            <person name="Theobald S."/>
            <person name="Frisvad J.C."/>
            <person name="Larsen T.O."/>
            <person name="Kjaerboelling I."/>
            <person name="Rothschild-Mancinelli K."/>
            <person name="Lyhne E.K."/>
            <person name="Kogle M.E."/>
            <person name="Barry K."/>
            <person name="Clum A."/>
            <person name="Na H."/>
            <person name="Ledsgaard L."/>
            <person name="Lin J."/>
            <person name="Lipzen A."/>
            <person name="Kuo A."/>
            <person name="Riley R."/>
            <person name="Mondo S."/>
            <person name="Labutti K."/>
            <person name="Haridas S."/>
            <person name="Pangalinan J."/>
            <person name="Salamov A.A."/>
            <person name="Simmons B.A."/>
            <person name="Magnuson J.K."/>
            <person name="Chen J."/>
            <person name="Drula E."/>
            <person name="Henrissat B."/>
            <person name="Wiebenga A."/>
            <person name="Lubbers R.J."/>
            <person name="Gomes A.C."/>
            <person name="Makela M.R."/>
            <person name="Stajich J."/>
            <person name="Grigoriev I.V."/>
            <person name="Mortensen U.H."/>
            <person name="De Vries R.P."/>
            <person name="Baker S.E."/>
            <person name="Andersen M.R."/>
        </authorList>
    </citation>
    <scope>NUCLEOTIDE SEQUENCE [LARGE SCALE GENOMIC DNA]</scope>
    <source>
        <strain evidence="1 2">CBS 123904</strain>
    </source>
</reference>
<dbReference type="EMBL" id="JBFXLU010000058">
    <property type="protein sequence ID" value="KAL2847144.1"/>
    <property type="molecule type" value="Genomic_DNA"/>
</dbReference>
<protein>
    <submittedName>
        <fullName evidence="1">Uncharacterized protein</fullName>
    </submittedName>
</protein>
<accession>A0ABR4K4I1</accession>
<comment type="caution">
    <text evidence="1">The sequence shown here is derived from an EMBL/GenBank/DDBJ whole genome shotgun (WGS) entry which is preliminary data.</text>
</comment>
<name>A0ABR4K4I1_9EURO</name>
<keyword evidence="2" id="KW-1185">Reference proteome</keyword>
<dbReference type="Proteomes" id="UP001610446">
    <property type="component" value="Unassembled WGS sequence"/>
</dbReference>
<gene>
    <name evidence="1" type="ORF">BJY01DRAFT_246918</name>
</gene>
<evidence type="ECO:0000313" key="1">
    <source>
        <dbReference type="EMBL" id="KAL2847144.1"/>
    </source>
</evidence>
<evidence type="ECO:0000313" key="2">
    <source>
        <dbReference type="Proteomes" id="UP001610446"/>
    </source>
</evidence>
<sequence length="51" mass="6010">MTVIQVISARYIDWAKLRALLQTEFAGQNYHIESKDDSYILTIPRRLTDVR</sequence>